<protein>
    <submittedName>
        <fullName evidence="2">Uncharacterized protein</fullName>
    </submittedName>
</protein>
<reference evidence="2 3" key="1">
    <citation type="submission" date="2013-04" db="EMBL/GenBank/DDBJ databases">
        <title>The Genome Sequence of Propionimicrobium lymphophilum ACS-093-V-SCH5.</title>
        <authorList>
            <consortium name="The Broad Institute Genomics Platform"/>
            <person name="Earl A."/>
            <person name="Ward D."/>
            <person name="Feldgarden M."/>
            <person name="Gevers D."/>
            <person name="Saerens B."/>
            <person name="Vaneechoutte M."/>
            <person name="Walker B."/>
            <person name="Young S."/>
            <person name="Zeng Q."/>
            <person name="Gargeya S."/>
            <person name="Fitzgerald M."/>
            <person name="Haas B."/>
            <person name="Abouelleil A."/>
            <person name="Allen A.W."/>
            <person name="Alvarado L."/>
            <person name="Arachchi H.M."/>
            <person name="Berlin A.M."/>
            <person name="Chapman S.B."/>
            <person name="Gainer-Dewar J."/>
            <person name="Goldberg J."/>
            <person name="Griggs A."/>
            <person name="Gujja S."/>
            <person name="Hansen M."/>
            <person name="Howarth C."/>
            <person name="Imamovic A."/>
            <person name="Ireland A."/>
            <person name="Larimer J."/>
            <person name="McCowan C."/>
            <person name="Murphy C."/>
            <person name="Pearson M."/>
            <person name="Poon T.W."/>
            <person name="Priest M."/>
            <person name="Roberts A."/>
            <person name="Saif S."/>
            <person name="Shea T."/>
            <person name="Sisk P."/>
            <person name="Sykes S."/>
            <person name="Wortman J."/>
            <person name="Nusbaum C."/>
            <person name="Birren B."/>
        </authorList>
    </citation>
    <scope>NUCLEOTIDE SEQUENCE [LARGE SCALE GENOMIC DNA]</scope>
    <source>
        <strain evidence="2 3">ACS-093-V-SCH5</strain>
    </source>
</reference>
<comment type="caution">
    <text evidence="2">The sequence shown here is derived from an EMBL/GenBank/DDBJ whole genome shotgun (WGS) entry which is preliminary data.</text>
</comment>
<name>S2W011_9ACTN</name>
<feature type="transmembrane region" description="Helical" evidence="1">
    <location>
        <begin position="87"/>
        <end position="105"/>
    </location>
</feature>
<dbReference type="OrthoDB" id="3218604at2"/>
<dbReference type="RefSeq" id="WP_016455478.1">
    <property type="nucleotide sequence ID" value="NZ_KE150269.1"/>
</dbReference>
<evidence type="ECO:0000256" key="1">
    <source>
        <dbReference type="SAM" id="Phobius"/>
    </source>
</evidence>
<keyword evidence="3" id="KW-1185">Reference proteome</keyword>
<dbReference type="HOGENOM" id="CLU_1041368_0_0_11"/>
<feature type="transmembrane region" description="Helical" evidence="1">
    <location>
        <begin position="6"/>
        <end position="23"/>
    </location>
</feature>
<gene>
    <name evidence="2" type="ORF">HMPREF9306_00633</name>
</gene>
<organism evidence="2 3">
    <name type="scientific">Propionimicrobium lymphophilum ACS-093-V-SCH5</name>
    <dbReference type="NCBI Taxonomy" id="883161"/>
    <lineage>
        <taxon>Bacteria</taxon>
        <taxon>Bacillati</taxon>
        <taxon>Actinomycetota</taxon>
        <taxon>Actinomycetes</taxon>
        <taxon>Propionibacteriales</taxon>
        <taxon>Propionibacteriaceae</taxon>
        <taxon>Propionimicrobium</taxon>
    </lineage>
</organism>
<dbReference type="PATRIC" id="fig|883161.3.peg.635"/>
<dbReference type="AlphaFoldDB" id="S2W011"/>
<sequence length="248" mass="27748">MITGLIFAAIAILWAAYLMPRGTRRDRGWVKLDDDSMSNFNASVQLVRDCSSGDSESEYQVSTPLIRRAVKYEIRRGKQVAARRRRVGLIGNTLIFIATIVLPFFTSFSHWITLGGALVLIAWLALSRYSVCAMDRVSKRILARCELIGDEPTVVIEESELNRGRDSGERSIRIRLEETLDSLLAPIPVTPTTYVSKPLLPRSVRTVDLSAPMVEQKPVTSARPDVKTIFDDEETEILDNDLPRAVGE</sequence>
<keyword evidence="1" id="KW-0812">Transmembrane</keyword>
<evidence type="ECO:0000313" key="2">
    <source>
        <dbReference type="EMBL" id="EPD33103.1"/>
    </source>
</evidence>
<accession>S2W011</accession>
<dbReference type="EMBL" id="AGZR01000005">
    <property type="protein sequence ID" value="EPD33103.1"/>
    <property type="molecule type" value="Genomic_DNA"/>
</dbReference>
<feature type="transmembrane region" description="Helical" evidence="1">
    <location>
        <begin position="111"/>
        <end position="131"/>
    </location>
</feature>
<proteinExistence type="predicted"/>
<dbReference type="Proteomes" id="UP000014417">
    <property type="component" value="Unassembled WGS sequence"/>
</dbReference>
<dbReference type="STRING" id="883161.HMPREF9306_00633"/>
<keyword evidence="1" id="KW-1133">Transmembrane helix</keyword>
<keyword evidence="1" id="KW-0472">Membrane</keyword>
<evidence type="ECO:0000313" key="3">
    <source>
        <dbReference type="Proteomes" id="UP000014417"/>
    </source>
</evidence>